<evidence type="ECO:0000313" key="2">
    <source>
        <dbReference type="Proteomes" id="UP001158576"/>
    </source>
</evidence>
<reference evidence="1 2" key="1">
    <citation type="submission" date="2021-04" db="EMBL/GenBank/DDBJ databases">
        <authorList>
            <person name="Bliznina A."/>
        </authorList>
    </citation>
    <scope>NUCLEOTIDE SEQUENCE [LARGE SCALE GENOMIC DNA]</scope>
</reference>
<protein>
    <submittedName>
        <fullName evidence="1">Oidioi.mRNA.OKI2018_I69.YSR.g17124.t1.cds</fullName>
    </submittedName>
</protein>
<sequence length="460" mass="52078">MQSSNESKTCLNLLRREAEEDPDEFELEVEAADSVADETVEEGVEAEETIVAKDEAVAEKLTKPPTLKKRWKWKLLQSKKKTHVKNRFVKLKTHKRSTLDWINLETNVSLLHPGEFSEIHRKLNLPLIHKPVTLSSVYGTYTGGPTKSEVGQLDNVLDGNSQTFESFGDNCALDTKWNTFKFSIFADQDVDGVIFQFSKDSVSHVNFYIMFDATAAKESESEIYSQNFTALDIPDSRHSYTLFNIKGALQETVEKQLQINSSFTVPNDAKPLQNFIIDVHFDDITNERWQFGQQARNVASECLNFKLFQVETTTYVTALGDNLEATTALGDNLEATTALGDNLEVTPFPDKYEYYSTYSDESSDYFDESYTSSDYTEYSTDDSTTCQGKHCRKRRQAVALAIGLATAVIGGITSEVEMLHHRKQTENKIAHDELLMAKLSDRTNAELQKSRFKSNVNMQM</sequence>
<dbReference type="EMBL" id="OU015570">
    <property type="protein sequence ID" value="CAG5101474.1"/>
    <property type="molecule type" value="Genomic_DNA"/>
</dbReference>
<dbReference type="Proteomes" id="UP001158576">
    <property type="component" value="Chromosome YSR"/>
</dbReference>
<evidence type="ECO:0000313" key="1">
    <source>
        <dbReference type="EMBL" id="CAG5101474.1"/>
    </source>
</evidence>
<keyword evidence="2" id="KW-1185">Reference proteome</keyword>
<gene>
    <name evidence="1" type="ORF">OKIOD_LOCUS8682</name>
</gene>
<name>A0ABN7SI92_OIKDI</name>
<proteinExistence type="predicted"/>
<accession>A0ABN7SI92</accession>
<organism evidence="1 2">
    <name type="scientific">Oikopleura dioica</name>
    <name type="common">Tunicate</name>
    <dbReference type="NCBI Taxonomy" id="34765"/>
    <lineage>
        <taxon>Eukaryota</taxon>
        <taxon>Metazoa</taxon>
        <taxon>Chordata</taxon>
        <taxon>Tunicata</taxon>
        <taxon>Appendicularia</taxon>
        <taxon>Copelata</taxon>
        <taxon>Oikopleuridae</taxon>
        <taxon>Oikopleura</taxon>
    </lineage>
</organism>